<accession>A0ABD0M3D1</accession>
<dbReference type="EMBL" id="JACVVK020000009">
    <property type="protein sequence ID" value="KAK7505839.1"/>
    <property type="molecule type" value="Genomic_DNA"/>
</dbReference>
<keyword evidence="3" id="KW-1185">Reference proteome</keyword>
<keyword evidence="1" id="KW-0732">Signal</keyword>
<dbReference type="AlphaFoldDB" id="A0ABD0M3D1"/>
<protein>
    <submittedName>
        <fullName evidence="2">Uncharacterized protein</fullName>
    </submittedName>
</protein>
<gene>
    <name evidence="2" type="ORF">BaRGS_00003110</name>
</gene>
<evidence type="ECO:0000256" key="1">
    <source>
        <dbReference type="SAM" id="SignalP"/>
    </source>
</evidence>
<feature type="signal peptide" evidence="1">
    <location>
        <begin position="1"/>
        <end position="23"/>
    </location>
</feature>
<feature type="chain" id="PRO_5044821180" evidence="1">
    <location>
        <begin position="24"/>
        <end position="102"/>
    </location>
</feature>
<proteinExistence type="predicted"/>
<sequence length="102" mass="11803">MVYTRCLVLLVVDLLLVVEDTTCYYVNIPERLNFYWLQQTEMLERHIISVIEKGNGGSVVQSTMGAMRDKYSDLLADFHCVGKTIWDVTLDLPRESLVRFLT</sequence>
<evidence type="ECO:0000313" key="2">
    <source>
        <dbReference type="EMBL" id="KAK7505839.1"/>
    </source>
</evidence>
<comment type="caution">
    <text evidence="2">The sequence shown here is derived from an EMBL/GenBank/DDBJ whole genome shotgun (WGS) entry which is preliminary data.</text>
</comment>
<reference evidence="2 3" key="1">
    <citation type="journal article" date="2023" name="Sci. Data">
        <title>Genome assembly of the Korean intertidal mud-creeper Batillaria attramentaria.</title>
        <authorList>
            <person name="Patra A.K."/>
            <person name="Ho P.T."/>
            <person name="Jun S."/>
            <person name="Lee S.J."/>
            <person name="Kim Y."/>
            <person name="Won Y.J."/>
        </authorList>
    </citation>
    <scope>NUCLEOTIDE SEQUENCE [LARGE SCALE GENOMIC DNA]</scope>
    <source>
        <strain evidence="2">Wonlab-2016</strain>
    </source>
</reference>
<name>A0ABD0M3D1_9CAEN</name>
<organism evidence="2 3">
    <name type="scientific">Batillaria attramentaria</name>
    <dbReference type="NCBI Taxonomy" id="370345"/>
    <lineage>
        <taxon>Eukaryota</taxon>
        <taxon>Metazoa</taxon>
        <taxon>Spiralia</taxon>
        <taxon>Lophotrochozoa</taxon>
        <taxon>Mollusca</taxon>
        <taxon>Gastropoda</taxon>
        <taxon>Caenogastropoda</taxon>
        <taxon>Sorbeoconcha</taxon>
        <taxon>Cerithioidea</taxon>
        <taxon>Batillariidae</taxon>
        <taxon>Batillaria</taxon>
    </lineage>
</organism>
<dbReference type="Proteomes" id="UP001519460">
    <property type="component" value="Unassembled WGS sequence"/>
</dbReference>
<evidence type="ECO:0000313" key="3">
    <source>
        <dbReference type="Proteomes" id="UP001519460"/>
    </source>
</evidence>